<reference evidence="1" key="1">
    <citation type="submission" date="2022-06" db="EMBL/GenBank/DDBJ databases">
        <title>Isolation of gut microbiota from human fecal samples.</title>
        <authorList>
            <person name="Pamer E.G."/>
            <person name="Barat B."/>
            <person name="Waligurski E."/>
            <person name="Medina S."/>
            <person name="Paddock L."/>
            <person name="Mostad J."/>
        </authorList>
    </citation>
    <scope>NUCLEOTIDE SEQUENCE</scope>
    <source>
        <strain evidence="1">DFI.7.96</strain>
    </source>
</reference>
<protein>
    <recommendedName>
        <fullName evidence="3">Flavodoxin-like domain-containing protein</fullName>
    </recommendedName>
</protein>
<organism evidence="1 2">
    <name type="scientific">Bittarella massiliensis</name>
    <name type="common">ex Durand et al. 2017</name>
    <dbReference type="NCBI Taxonomy" id="1720313"/>
    <lineage>
        <taxon>Bacteria</taxon>
        <taxon>Bacillati</taxon>
        <taxon>Bacillota</taxon>
        <taxon>Clostridia</taxon>
        <taxon>Eubacteriales</taxon>
        <taxon>Oscillospiraceae</taxon>
        <taxon>Bittarella (ex Durand et al. 2017)</taxon>
    </lineage>
</organism>
<proteinExistence type="predicted"/>
<sequence>MKTAFVFYSYTGKTRALAEKRAGKEQAELIEIKEKKRRSTVAAYVLGSLAARRQKRAEIEPVAADFADYDKIVVAVPLWAGFPAPAFNSILELLPRGAKVELIITSGSGNSTGSREKTMALAASKGVQIVSYEDVKTAE</sequence>
<gene>
    <name evidence="1" type="ORF">NE646_10495</name>
</gene>
<dbReference type="SUPFAM" id="SSF52218">
    <property type="entry name" value="Flavoproteins"/>
    <property type="match status" value="1"/>
</dbReference>
<evidence type="ECO:0000313" key="2">
    <source>
        <dbReference type="Proteomes" id="UP001205063"/>
    </source>
</evidence>
<dbReference type="AlphaFoldDB" id="A0AAW5KJG2"/>
<dbReference type="Gene3D" id="3.40.50.360">
    <property type="match status" value="1"/>
</dbReference>
<dbReference type="InterPro" id="IPR029039">
    <property type="entry name" value="Flavoprotein-like_sf"/>
</dbReference>
<accession>A0AAW5KJG2</accession>
<evidence type="ECO:0000313" key="1">
    <source>
        <dbReference type="EMBL" id="MCQ4950089.1"/>
    </source>
</evidence>
<dbReference type="EMBL" id="JANGAB010000006">
    <property type="protein sequence ID" value="MCQ4950089.1"/>
    <property type="molecule type" value="Genomic_DNA"/>
</dbReference>
<name>A0AAW5KJG2_9FIRM</name>
<evidence type="ECO:0008006" key="3">
    <source>
        <dbReference type="Google" id="ProtNLM"/>
    </source>
</evidence>
<dbReference type="RefSeq" id="WP_185914748.1">
    <property type="nucleotide sequence ID" value="NZ_JACMSD010000001.1"/>
</dbReference>
<comment type="caution">
    <text evidence="1">The sequence shown here is derived from an EMBL/GenBank/DDBJ whole genome shotgun (WGS) entry which is preliminary data.</text>
</comment>
<dbReference type="Proteomes" id="UP001205063">
    <property type="component" value="Unassembled WGS sequence"/>
</dbReference>